<feature type="transmembrane region" description="Helical" evidence="5">
    <location>
        <begin position="166"/>
        <end position="185"/>
    </location>
</feature>
<dbReference type="Proteomes" id="UP000283387">
    <property type="component" value="Unassembled WGS sequence"/>
</dbReference>
<dbReference type="InterPro" id="IPR051533">
    <property type="entry name" value="WaaL-like"/>
</dbReference>
<evidence type="ECO:0000256" key="5">
    <source>
        <dbReference type="SAM" id="Phobius"/>
    </source>
</evidence>
<feature type="transmembrane region" description="Helical" evidence="5">
    <location>
        <begin position="32"/>
        <end position="61"/>
    </location>
</feature>
<evidence type="ECO:0000313" key="8">
    <source>
        <dbReference type="Proteomes" id="UP000283387"/>
    </source>
</evidence>
<feature type="transmembrane region" description="Helical" evidence="5">
    <location>
        <begin position="455"/>
        <end position="473"/>
    </location>
</feature>
<evidence type="ECO:0000256" key="4">
    <source>
        <dbReference type="ARBA" id="ARBA00023136"/>
    </source>
</evidence>
<evidence type="ECO:0000256" key="2">
    <source>
        <dbReference type="ARBA" id="ARBA00022692"/>
    </source>
</evidence>
<name>A0A419W8R4_9BACT</name>
<dbReference type="GO" id="GO:0016874">
    <property type="term" value="F:ligase activity"/>
    <property type="evidence" value="ECO:0007669"/>
    <property type="project" value="UniProtKB-KW"/>
</dbReference>
<protein>
    <submittedName>
        <fullName evidence="7">O-antigen ligase</fullName>
    </submittedName>
</protein>
<feature type="transmembrane region" description="Helical" evidence="5">
    <location>
        <begin position="210"/>
        <end position="228"/>
    </location>
</feature>
<dbReference type="PANTHER" id="PTHR37422:SF13">
    <property type="entry name" value="LIPOPOLYSACCHARIDE BIOSYNTHESIS PROTEIN PA4999-RELATED"/>
    <property type="match status" value="1"/>
</dbReference>
<dbReference type="InterPro" id="IPR007016">
    <property type="entry name" value="O-antigen_ligase-rel_domated"/>
</dbReference>
<keyword evidence="3 5" id="KW-1133">Transmembrane helix</keyword>
<feature type="transmembrane region" description="Helical" evidence="5">
    <location>
        <begin position="259"/>
        <end position="275"/>
    </location>
</feature>
<feature type="transmembrane region" description="Helical" evidence="5">
    <location>
        <begin position="112"/>
        <end position="135"/>
    </location>
</feature>
<sequence length="485" mass="54553">MPAARIKIAAFYVVSIIFLALNFYLVVSRDSLWLAVLPVVFGLVILAFYRLDYLLLLIVFFTPLSLPLKELIPGLSFDMNLPTEPLVVGVLFYVVLKLATRPRIDQNLLKHPVTIAVGFYLAWMLLTSLTSTMLVVSLKYWLSKVWFVVAFYLLGVWLLKNPRNFYRFSLLYALGFVPVIAYAWWRQSGYGFFDNHAANFVMNPFFKDHTSYGAMLVFFMPPLAAVSLKPNLKKSLRFLAGSLFGLLIIALIFSYTRAAWLSLFVALGLLGVLLLKIRFKVVLISVVIVVGGLFAFQNQLVAMLEKNKQQSSAELSGHLNSISNVSTDASNVERLNRWNSAWAMFLEKPLFGWGPGTYMFQYAPFQKTDLRTIISTNSADGGNAHSEYLGPLAESGILGTISFLLVVLAIFRTGFRVYGRAKSKEDKVLTLSVLMALVSYFTHGFLNNFLDTDKAAIPVWFFVAVLVVLDLKLKDPSFPEKIELD</sequence>
<evidence type="ECO:0000313" key="7">
    <source>
        <dbReference type="EMBL" id="RKD91861.1"/>
    </source>
</evidence>
<evidence type="ECO:0000256" key="1">
    <source>
        <dbReference type="ARBA" id="ARBA00004141"/>
    </source>
</evidence>
<comment type="caution">
    <text evidence="7">The sequence shown here is derived from an EMBL/GenBank/DDBJ whole genome shotgun (WGS) entry which is preliminary data.</text>
</comment>
<feature type="transmembrane region" description="Helical" evidence="5">
    <location>
        <begin position="396"/>
        <end position="415"/>
    </location>
</feature>
<keyword evidence="4 5" id="KW-0472">Membrane</keyword>
<dbReference type="PANTHER" id="PTHR37422">
    <property type="entry name" value="TEICHURONIC ACID BIOSYNTHESIS PROTEIN TUAE"/>
    <property type="match status" value="1"/>
</dbReference>
<feature type="domain" description="O-antigen ligase-related" evidence="6">
    <location>
        <begin position="244"/>
        <end position="404"/>
    </location>
</feature>
<evidence type="ECO:0000259" key="6">
    <source>
        <dbReference type="Pfam" id="PF04932"/>
    </source>
</evidence>
<feature type="transmembrane region" description="Helical" evidence="5">
    <location>
        <begin position="81"/>
        <end position="100"/>
    </location>
</feature>
<proteinExistence type="predicted"/>
<keyword evidence="7" id="KW-0436">Ligase</keyword>
<feature type="transmembrane region" description="Helical" evidence="5">
    <location>
        <begin position="141"/>
        <end position="159"/>
    </location>
</feature>
<dbReference type="EMBL" id="RAPN01000001">
    <property type="protein sequence ID" value="RKD91861.1"/>
    <property type="molecule type" value="Genomic_DNA"/>
</dbReference>
<reference evidence="7 8" key="1">
    <citation type="submission" date="2018-09" db="EMBL/GenBank/DDBJ databases">
        <title>Genomic Encyclopedia of Archaeal and Bacterial Type Strains, Phase II (KMG-II): from individual species to whole genera.</title>
        <authorList>
            <person name="Goeker M."/>
        </authorList>
    </citation>
    <scope>NUCLEOTIDE SEQUENCE [LARGE SCALE GENOMIC DNA]</scope>
    <source>
        <strain evidence="7 8">DSM 27148</strain>
    </source>
</reference>
<dbReference type="Pfam" id="PF04932">
    <property type="entry name" value="Wzy_C"/>
    <property type="match status" value="1"/>
</dbReference>
<keyword evidence="2 5" id="KW-0812">Transmembrane</keyword>
<evidence type="ECO:0000256" key="3">
    <source>
        <dbReference type="ARBA" id="ARBA00022989"/>
    </source>
</evidence>
<dbReference type="GO" id="GO:0016020">
    <property type="term" value="C:membrane"/>
    <property type="evidence" value="ECO:0007669"/>
    <property type="project" value="UniProtKB-SubCell"/>
</dbReference>
<gene>
    <name evidence="7" type="ORF">BC643_2229</name>
</gene>
<comment type="subcellular location">
    <subcellularLocation>
        <location evidence="1">Membrane</location>
        <topology evidence="1">Multi-pass membrane protein</topology>
    </subcellularLocation>
</comment>
<dbReference type="AlphaFoldDB" id="A0A419W8R4"/>
<feature type="transmembrane region" description="Helical" evidence="5">
    <location>
        <begin position="235"/>
        <end position="253"/>
    </location>
</feature>
<accession>A0A419W8R4</accession>
<feature type="transmembrane region" description="Helical" evidence="5">
    <location>
        <begin position="282"/>
        <end position="302"/>
    </location>
</feature>
<dbReference type="RefSeq" id="WP_147377199.1">
    <property type="nucleotide sequence ID" value="NZ_RAPN01000001.1"/>
</dbReference>
<keyword evidence="8" id="KW-1185">Reference proteome</keyword>
<feature type="transmembrane region" description="Helical" evidence="5">
    <location>
        <begin position="427"/>
        <end position="443"/>
    </location>
</feature>
<organism evidence="7 8">
    <name type="scientific">Mangrovibacterium diazotrophicum</name>
    <dbReference type="NCBI Taxonomy" id="1261403"/>
    <lineage>
        <taxon>Bacteria</taxon>
        <taxon>Pseudomonadati</taxon>
        <taxon>Bacteroidota</taxon>
        <taxon>Bacteroidia</taxon>
        <taxon>Marinilabiliales</taxon>
        <taxon>Prolixibacteraceae</taxon>
        <taxon>Mangrovibacterium</taxon>
    </lineage>
</organism>
<feature type="transmembrane region" description="Helical" evidence="5">
    <location>
        <begin position="6"/>
        <end position="25"/>
    </location>
</feature>
<dbReference type="OrthoDB" id="871774at2"/>